<dbReference type="HOGENOM" id="CLU_076095_0_1_11"/>
<reference evidence="5 6" key="1">
    <citation type="journal article" date="2012" name="Stand. Genomic Sci.">
        <title>Genome sequence of the ocean sediment bacterium Saccharomonospora marina type strain (XMU15(T)).</title>
        <authorList>
            <person name="Klenk H.P."/>
            <person name="Lu M."/>
            <person name="Lucas S."/>
            <person name="Lapidus A."/>
            <person name="Copeland A."/>
            <person name="Pitluck S."/>
            <person name="Goodwin L.A."/>
            <person name="Han C."/>
            <person name="Tapia R."/>
            <person name="Brambilla E.M."/>
            <person name="Potter G."/>
            <person name="Land M."/>
            <person name="Ivanova N."/>
            <person name="Rohde M."/>
            <person name="Goker M."/>
            <person name="Detter J.C."/>
            <person name="Li W.J."/>
            <person name="Kyrpides N.C."/>
            <person name="Woyke T."/>
        </authorList>
    </citation>
    <scope>NUCLEOTIDE SEQUENCE [LARGE SCALE GENOMIC DNA]</scope>
    <source>
        <strain evidence="5 6">XMU15</strain>
    </source>
</reference>
<dbReference type="STRING" id="882083.SacmaDRAFT_3641"/>
<evidence type="ECO:0000256" key="3">
    <source>
        <dbReference type="ARBA" id="ARBA00023163"/>
    </source>
</evidence>
<dbReference type="Pfam" id="PF01638">
    <property type="entry name" value="HxlR"/>
    <property type="match status" value="1"/>
</dbReference>
<dbReference type="InterPro" id="IPR036527">
    <property type="entry name" value="SCP2_sterol-bd_dom_sf"/>
</dbReference>
<proteinExistence type="predicted"/>
<dbReference type="SUPFAM" id="SSF55718">
    <property type="entry name" value="SCP-like"/>
    <property type="match status" value="1"/>
</dbReference>
<keyword evidence="1" id="KW-0805">Transcription regulation</keyword>
<dbReference type="Gene3D" id="1.10.10.10">
    <property type="entry name" value="Winged helix-like DNA-binding domain superfamily/Winged helix DNA-binding domain"/>
    <property type="match status" value="1"/>
</dbReference>
<keyword evidence="3" id="KW-0804">Transcription</keyword>
<dbReference type="Proteomes" id="UP000004926">
    <property type="component" value="Chromosome"/>
</dbReference>
<dbReference type="GO" id="GO:0003677">
    <property type="term" value="F:DNA binding"/>
    <property type="evidence" value="ECO:0007669"/>
    <property type="project" value="UniProtKB-KW"/>
</dbReference>
<dbReference type="eggNOG" id="COG1733">
    <property type="taxonomic scope" value="Bacteria"/>
</dbReference>
<evidence type="ECO:0000313" key="5">
    <source>
        <dbReference type="EMBL" id="EHR51855.1"/>
    </source>
</evidence>
<protein>
    <submittedName>
        <fullName evidence="5">Putative transcriptional regulator</fullName>
    </submittedName>
</protein>
<name>H5WYY3_9PSEU</name>
<dbReference type="OrthoDB" id="9792527at2"/>
<feature type="domain" description="HTH hxlR-type" evidence="4">
    <location>
        <begin position="11"/>
        <end position="109"/>
    </location>
</feature>
<keyword evidence="6" id="KW-1185">Reference proteome</keyword>
<evidence type="ECO:0000256" key="2">
    <source>
        <dbReference type="ARBA" id="ARBA00023125"/>
    </source>
</evidence>
<dbReference type="EMBL" id="CM001439">
    <property type="protein sequence ID" value="EHR51855.1"/>
    <property type="molecule type" value="Genomic_DNA"/>
</dbReference>
<dbReference type="Gene3D" id="3.30.1050.10">
    <property type="entry name" value="SCP2 sterol-binding domain"/>
    <property type="match status" value="1"/>
</dbReference>
<dbReference type="InterPro" id="IPR002577">
    <property type="entry name" value="HTH_HxlR"/>
</dbReference>
<sequence length="226" mass="24398">MATRRSYNDMCGMAHALDLVGERWALLVVRELLLGPKRYSDLRADLPGISTNVLSQRLSDLEREGVVRRAKLPPPAASAVYQLTEWGQELEPVVCALGRWGFRSPSWRPGTNLSTSALILSLRTNVRDTAGEPAMRVGLRIGEHTFRAEVANGTFTVVPATANEPDVVLEADEPRSLAVLVYGAGELDTAVAEGTVRFSGDRDVALRFVSLFALPETAAPSAAVNG</sequence>
<dbReference type="InterPro" id="IPR036388">
    <property type="entry name" value="WH-like_DNA-bd_sf"/>
</dbReference>
<dbReference type="PANTHER" id="PTHR33204">
    <property type="entry name" value="TRANSCRIPTIONAL REGULATOR, MARR FAMILY"/>
    <property type="match status" value="1"/>
</dbReference>
<dbReference type="InterPro" id="IPR036390">
    <property type="entry name" value="WH_DNA-bd_sf"/>
</dbReference>
<organism evidence="5 6">
    <name type="scientific">Saccharomonospora marina XMU15</name>
    <dbReference type="NCBI Taxonomy" id="882083"/>
    <lineage>
        <taxon>Bacteria</taxon>
        <taxon>Bacillati</taxon>
        <taxon>Actinomycetota</taxon>
        <taxon>Actinomycetes</taxon>
        <taxon>Pseudonocardiales</taxon>
        <taxon>Pseudonocardiaceae</taxon>
        <taxon>Saccharomonospora</taxon>
    </lineage>
</organism>
<gene>
    <name evidence="5" type="ORF">SacmaDRAFT_3641</name>
</gene>
<evidence type="ECO:0000256" key="1">
    <source>
        <dbReference type="ARBA" id="ARBA00023015"/>
    </source>
</evidence>
<dbReference type="SUPFAM" id="SSF46785">
    <property type="entry name" value="Winged helix' DNA-binding domain"/>
    <property type="match status" value="1"/>
</dbReference>
<dbReference type="AlphaFoldDB" id="H5WYY3"/>
<evidence type="ECO:0000259" key="4">
    <source>
        <dbReference type="PROSITE" id="PS51118"/>
    </source>
</evidence>
<dbReference type="RefSeq" id="WP_009155237.1">
    <property type="nucleotide sequence ID" value="NZ_CM001439.1"/>
</dbReference>
<accession>H5WYY3</accession>
<dbReference type="PROSITE" id="PS51118">
    <property type="entry name" value="HTH_HXLR"/>
    <property type="match status" value="1"/>
</dbReference>
<evidence type="ECO:0000313" key="6">
    <source>
        <dbReference type="Proteomes" id="UP000004926"/>
    </source>
</evidence>
<dbReference type="PANTHER" id="PTHR33204:SF18">
    <property type="entry name" value="TRANSCRIPTIONAL REGULATORY PROTEIN"/>
    <property type="match status" value="1"/>
</dbReference>
<keyword evidence="2" id="KW-0238">DNA-binding</keyword>